<feature type="compositionally biased region" description="Low complexity" evidence="1">
    <location>
        <begin position="100"/>
        <end position="112"/>
    </location>
</feature>
<protein>
    <submittedName>
        <fullName evidence="2">Uncharacterized protein</fullName>
    </submittedName>
</protein>
<dbReference type="EMBL" id="VIFY01000196">
    <property type="protein sequence ID" value="TQB68698.1"/>
    <property type="molecule type" value="Genomic_DNA"/>
</dbReference>
<evidence type="ECO:0000313" key="2">
    <source>
        <dbReference type="EMBL" id="TQB68698.1"/>
    </source>
</evidence>
<dbReference type="Proteomes" id="UP000319663">
    <property type="component" value="Unassembled WGS sequence"/>
</dbReference>
<reference evidence="2 3" key="1">
    <citation type="submission" date="2019-06" db="EMBL/GenBank/DDBJ databases">
        <title>Wine fermentation using esterase from Monascus purpureus.</title>
        <authorList>
            <person name="Geng C."/>
            <person name="Zhang Y."/>
        </authorList>
    </citation>
    <scope>NUCLEOTIDE SEQUENCE [LARGE SCALE GENOMIC DNA]</scope>
    <source>
        <strain evidence="2">HQ1</strain>
    </source>
</reference>
<sequence length="419" mass="47277">MGELPAQKGSIESSQPKKSRNRTRKKESQKENRRQLQQQLQMAHVPRWPRSQFSSQSNSVSSPSTIKSSRSSGRTSSRLKQVQARNDNQDKNQTPIHTWNHGQNGNHIQNQNKEQNSRLSDLDTASNSSTSPSSTRRHRGKRGGRKNRSKRKIDAEGQQLAGEQGEHDYIHEHKNRHQTSGGKEGQQLWEAERALFGYVHPLERDAKRYEAPQTLSRSRTDSGSWSTTMYDDKNEEHKDVNGVVPQANHDRNEDQQKQKQPEPELEQEPEPQPELKQKTSKPSDTGIRAFSVRQADPNGGKPVGIKLQKNDDNRSPTPTERDGSIHTPESDKPSPSPSTFTSSEPREQGQGQGQQSAPEQPRIPRIFFQPTQTPAQGQQQSGEPSLNQGKEVSIKLDLNLEVELLLKTKIKGEIMVTFL</sequence>
<feature type="compositionally biased region" description="Basic and acidic residues" evidence="1">
    <location>
        <begin position="248"/>
        <end position="262"/>
    </location>
</feature>
<gene>
    <name evidence="2" type="ORF">MPDQ_002902</name>
</gene>
<feature type="compositionally biased region" description="Low complexity" evidence="1">
    <location>
        <begin position="51"/>
        <end position="78"/>
    </location>
</feature>
<keyword evidence="3" id="KW-1185">Reference proteome</keyword>
<feature type="compositionally biased region" description="Basic and acidic residues" evidence="1">
    <location>
        <begin position="308"/>
        <end position="332"/>
    </location>
</feature>
<accession>A0A507QJN9</accession>
<feature type="region of interest" description="Disordered" evidence="1">
    <location>
        <begin position="1"/>
        <end position="188"/>
    </location>
</feature>
<feature type="compositionally biased region" description="Low complexity" evidence="1">
    <location>
        <begin position="124"/>
        <end position="134"/>
    </location>
</feature>
<dbReference type="AlphaFoldDB" id="A0A507QJN9"/>
<feature type="compositionally biased region" description="Polar residues" evidence="1">
    <location>
        <begin position="79"/>
        <end position="97"/>
    </location>
</feature>
<feature type="compositionally biased region" description="Basic and acidic residues" evidence="1">
    <location>
        <begin position="201"/>
        <end position="210"/>
    </location>
</feature>
<proteinExistence type="predicted"/>
<evidence type="ECO:0000313" key="3">
    <source>
        <dbReference type="Proteomes" id="UP000319663"/>
    </source>
</evidence>
<organism evidence="2 3">
    <name type="scientific">Monascus purpureus</name>
    <name type="common">Red mold</name>
    <name type="synonym">Monascus anka</name>
    <dbReference type="NCBI Taxonomy" id="5098"/>
    <lineage>
        <taxon>Eukaryota</taxon>
        <taxon>Fungi</taxon>
        <taxon>Dikarya</taxon>
        <taxon>Ascomycota</taxon>
        <taxon>Pezizomycotina</taxon>
        <taxon>Eurotiomycetes</taxon>
        <taxon>Eurotiomycetidae</taxon>
        <taxon>Eurotiales</taxon>
        <taxon>Aspergillaceae</taxon>
        <taxon>Monascus</taxon>
    </lineage>
</organism>
<feature type="compositionally biased region" description="Low complexity" evidence="1">
    <location>
        <begin position="369"/>
        <end position="380"/>
    </location>
</feature>
<comment type="caution">
    <text evidence="2">The sequence shown here is derived from an EMBL/GenBank/DDBJ whole genome shotgun (WGS) entry which is preliminary data.</text>
</comment>
<feature type="compositionally biased region" description="Polar residues" evidence="1">
    <location>
        <begin position="213"/>
        <end position="229"/>
    </location>
</feature>
<feature type="compositionally biased region" description="Basic residues" evidence="1">
    <location>
        <begin position="135"/>
        <end position="151"/>
    </location>
</feature>
<dbReference type="STRING" id="5098.A0A507QJN9"/>
<feature type="compositionally biased region" description="Basic and acidic residues" evidence="1">
    <location>
        <begin position="230"/>
        <end position="240"/>
    </location>
</feature>
<name>A0A507QJN9_MONPU</name>
<feature type="region of interest" description="Disordered" evidence="1">
    <location>
        <begin position="201"/>
        <end position="388"/>
    </location>
</feature>
<evidence type="ECO:0000256" key="1">
    <source>
        <dbReference type="SAM" id="MobiDB-lite"/>
    </source>
</evidence>